<dbReference type="RefSeq" id="WP_117154216.1">
    <property type="nucleotide sequence ID" value="NZ_BMLG01000006.1"/>
</dbReference>
<evidence type="ECO:0000256" key="1">
    <source>
        <dbReference type="ARBA" id="ARBA00022491"/>
    </source>
</evidence>
<dbReference type="InterPro" id="IPR009057">
    <property type="entry name" value="Homeodomain-like_sf"/>
</dbReference>
<dbReference type="Pfam" id="PF00440">
    <property type="entry name" value="TetR_N"/>
    <property type="match status" value="1"/>
</dbReference>
<sequence>MARNKYPEQTVDKILNVSSKLFTTKGYDQTSIQDILTELGMSKGAIYHHFKSKEDILDAVMAKHFEYSKELFQEALKKGDNARESLSYAFELLASHKGARELDHIIHSQIKNPQFVVKSLQKTIEESAPMVAKVLEDGNQDHSLSVQYPKETAEVIMLLLNIWINPILFIRSEGETVKRIEFLSYFLKQLGVDIISDSMIHNLNSIYSDIGGYK</sequence>
<evidence type="ECO:0000313" key="5">
    <source>
        <dbReference type="EMBL" id="GGM29973.1"/>
    </source>
</evidence>
<feature type="DNA-binding region" description="H-T-H motif" evidence="3">
    <location>
        <begin position="31"/>
        <end position="50"/>
    </location>
</feature>
<evidence type="ECO:0000259" key="4">
    <source>
        <dbReference type="PROSITE" id="PS50977"/>
    </source>
</evidence>
<dbReference type="PANTHER" id="PTHR43479:SF11">
    <property type="entry name" value="ACREF_ENVCD OPERON REPRESSOR-RELATED"/>
    <property type="match status" value="1"/>
</dbReference>
<comment type="caution">
    <text evidence="5">The sequence shown here is derived from an EMBL/GenBank/DDBJ whole genome shotgun (WGS) entry which is preliminary data.</text>
</comment>
<dbReference type="Proteomes" id="UP000618460">
    <property type="component" value="Unassembled WGS sequence"/>
</dbReference>
<evidence type="ECO:0000256" key="2">
    <source>
        <dbReference type="ARBA" id="ARBA00023125"/>
    </source>
</evidence>
<dbReference type="EMBL" id="BMLG01000006">
    <property type="protein sequence ID" value="GGM29973.1"/>
    <property type="molecule type" value="Genomic_DNA"/>
</dbReference>
<dbReference type="PROSITE" id="PS50977">
    <property type="entry name" value="HTH_TETR_2"/>
    <property type="match status" value="1"/>
</dbReference>
<name>A0A917WUJ0_9BACI</name>
<dbReference type="SUPFAM" id="SSF46689">
    <property type="entry name" value="Homeodomain-like"/>
    <property type="match status" value="1"/>
</dbReference>
<reference evidence="5" key="1">
    <citation type="journal article" date="2014" name="Int. J. Syst. Evol. Microbiol.">
        <title>Complete genome sequence of Corynebacterium casei LMG S-19264T (=DSM 44701T), isolated from a smear-ripened cheese.</title>
        <authorList>
            <consortium name="US DOE Joint Genome Institute (JGI-PGF)"/>
            <person name="Walter F."/>
            <person name="Albersmeier A."/>
            <person name="Kalinowski J."/>
            <person name="Ruckert C."/>
        </authorList>
    </citation>
    <scope>NUCLEOTIDE SEQUENCE</scope>
    <source>
        <strain evidence="5">CGMCC 1.6333</strain>
    </source>
</reference>
<keyword evidence="2 3" id="KW-0238">DNA-binding</keyword>
<dbReference type="InterPro" id="IPR001647">
    <property type="entry name" value="HTH_TetR"/>
</dbReference>
<dbReference type="PANTHER" id="PTHR43479">
    <property type="entry name" value="ACREF/ENVCD OPERON REPRESSOR-RELATED"/>
    <property type="match status" value="1"/>
</dbReference>
<dbReference type="GO" id="GO:0003677">
    <property type="term" value="F:DNA binding"/>
    <property type="evidence" value="ECO:0007669"/>
    <property type="project" value="UniProtKB-UniRule"/>
</dbReference>
<dbReference type="InterPro" id="IPR050624">
    <property type="entry name" value="HTH-type_Tx_Regulator"/>
</dbReference>
<dbReference type="OrthoDB" id="9814200at2"/>
<protein>
    <submittedName>
        <fullName evidence="5">TetR family transcriptional regulator</fullName>
    </submittedName>
</protein>
<keyword evidence="6" id="KW-1185">Reference proteome</keyword>
<proteinExistence type="predicted"/>
<evidence type="ECO:0000256" key="3">
    <source>
        <dbReference type="PROSITE-ProRule" id="PRU00335"/>
    </source>
</evidence>
<feature type="domain" description="HTH tetR-type" evidence="4">
    <location>
        <begin position="8"/>
        <end position="68"/>
    </location>
</feature>
<evidence type="ECO:0000313" key="6">
    <source>
        <dbReference type="Proteomes" id="UP000618460"/>
    </source>
</evidence>
<organism evidence="5 6">
    <name type="scientific">Paraliobacillus quinghaiensis</name>
    <dbReference type="NCBI Taxonomy" id="470815"/>
    <lineage>
        <taxon>Bacteria</taxon>
        <taxon>Bacillati</taxon>
        <taxon>Bacillota</taxon>
        <taxon>Bacilli</taxon>
        <taxon>Bacillales</taxon>
        <taxon>Bacillaceae</taxon>
        <taxon>Paraliobacillus</taxon>
    </lineage>
</organism>
<dbReference type="AlphaFoldDB" id="A0A917WUJ0"/>
<reference evidence="5" key="2">
    <citation type="submission" date="2020-09" db="EMBL/GenBank/DDBJ databases">
        <authorList>
            <person name="Sun Q."/>
            <person name="Zhou Y."/>
        </authorList>
    </citation>
    <scope>NUCLEOTIDE SEQUENCE</scope>
    <source>
        <strain evidence="5">CGMCC 1.6333</strain>
    </source>
</reference>
<gene>
    <name evidence="5" type="ORF">GCM10011351_15110</name>
</gene>
<dbReference type="Gene3D" id="1.10.357.10">
    <property type="entry name" value="Tetracycline Repressor, domain 2"/>
    <property type="match status" value="1"/>
</dbReference>
<keyword evidence="1" id="KW-0678">Repressor</keyword>
<dbReference type="PRINTS" id="PR00455">
    <property type="entry name" value="HTHTETR"/>
</dbReference>
<accession>A0A917WUJ0</accession>